<gene>
    <name evidence="1" type="ORF">Hamer_G011792</name>
</gene>
<name>A0A8J5MW12_HOMAM</name>
<comment type="caution">
    <text evidence="1">The sequence shown here is derived from an EMBL/GenBank/DDBJ whole genome shotgun (WGS) entry which is preliminary data.</text>
</comment>
<organism evidence="1 2">
    <name type="scientific">Homarus americanus</name>
    <name type="common">American lobster</name>
    <dbReference type="NCBI Taxonomy" id="6706"/>
    <lineage>
        <taxon>Eukaryota</taxon>
        <taxon>Metazoa</taxon>
        <taxon>Ecdysozoa</taxon>
        <taxon>Arthropoda</taxon>
        <taxon>Crustacea</taxon>
        <taxon>Multicrustacea</taxon>
        <taxon>Malacostraca</taxon>
        <taxon>Eumalacostraca</taxon>
        <taxon>Eucarida</taxon>
        <taxon>Decapoda</taxon>
        <taxon>Pleocyemata</taxon>
        <taxon>Astacidea</taxon>
        <taxon>Nephropoidea</taxon>
        <taxon>Nephropidae</taxon>
        <taxon>Homarus</taxon>
    </lineage>
</organism>
<sequence>MLKAMTGPKVGAGHVVLSTLYIHAIRSLTYFATPALNTLSEWQWEKLEVAPNNAERVNVKAPLRTKIKDLHMETGFTSLQTRTERLTACFATKLISRARESDIKNGLLRALKLNRDVLNKKT</sequence>
<reference evidence="1" key="1">
    <citation type="journal article" date="2021" name="Sci. Adv.">
        <title>The American lobster genome reveals insights on longevity, neural, and immune adaptations.</title>
        <authorList>
            <person name="Polinski J.M."/>
            <person name="Zimin A.V."/>
            <person name="Clark K.F."/>
            <person name="Kohn A.B."/>
            <person name="Sadowski N."/>
            <person name="Timp W."/>
            <person name="Ptitsyn A."/>
            <person name="Khanna P."/>
            <person name="Romanova D.Y."/>
            <person name="Williams P."/>
            <person name="Greenwood S.J."/>
            <person name="Moroz L.L."/>
            <person name="Walt D.R."/>
            <person name="Bodnar A.G."/>
        </authorList>
    </citation>
    <scope>NUCLEOTIDE SEQUENCE</scope>
    <source>
        <strain evidence="1">GMGI-L3</strain>
    </source>
</reference>
<proteinExistence type="predicted"/>
<keyword evidence="2" id="KW-1185">Reference proteome</keyword>
<dbReference type="Proteomes" id="UP000747542">
    <property type="component" value="Unassembled WGS sequence"/>
</dbReference>
<accession>A0A8J5MW12</accession>
<evidence type="ECO:0000313" key="1">
    <source>
        <dbReference type="EMBL" id="KAG7165893.1"/>
    </source>
</evidence>
<dbReference type="EMBL" id="JAHLQT010023139">
    <property type="protein sequence ID" value="KAG7165893.1"/>
    <property type="molecule type" value="Genomic_DNA"/>
</dbReference>
<dbReference type="AlphaFoldDB" id="A0A8J5MW12"/>
<evidence type="ECO:0000313" key="2">
    <source>
        <dbReference type="Proteomes" id="UP000747542"/>
    </source>
</evidence>
<protein>
    <submittedName>
        <fullName evidence="1">Uncharacterized protein</fullName>
    </submittedName>
</protein>